<dbReference type="Pfam" id="PF00571">
    <property type="entry name" value="CBS"/>
    <property type="match status" value="2"/>
</dbReference>
<dbReference type="SUPFAM" id="SSF56176">
    <property type="entry name" value="FAD-binding/transporter-associated domain-like"/>
    <property type="match status" value="1"/>
</dbReference>
<dbReference type="InterPro" id="IPR044751">
    <property type="entry name" value="Ion_transp-like_CBS"/>
</dbReference>
<gene>
    <name evidence="14" type="ORF">SAMN04488542_10333</name>
</gene>
<keyword evidence="5" id="KW-0677">Repeat</keyword>
<dbReference type="InterPro" id="IPR036318">
    <property type="entry name" value="FAD-bd_PCMH-like_sf"/>
</dbReference>
<evidence type="ECO:0000256" key="2">
    <source>
        <dbReference type="ARBA" id="ARBA00006337"/>
    </source>
</evidence>
<dbReference type="AlphaFoldDB" id="A0A1G7GFT3"/>
<comment type="subcellular location">
    <subcellularLocation>
        <location evidence="1">Cell membrane</location>
        <topology evidence="1">Multi-pass membrane protein</topology>
    </subcellularLocation>
</comment>
<sequence length="439" mass="49340">MSDPLPSLFYLGLMLLLVLLNGFFVSAEFSIVKIRNGRIDTLVEEGRKSAIITKSILNHLDGYLSACQLGITLCSLGLGFLGEPVIAAMLNPLFELAGFKEAAVHVVSITVAFIIIAVLHIVLGELAPKTIAVNKAETVTLLTARPMRVFYKLMYPIVWVLNGLSTALLRLFGIAPRSGNDSLLTEEEIRVMMKESSESGLIDSTEMSLMDNIFEFADTTAREIMIPRTEMICLYTQNSLDENLEVALDGTRTRYPVCNNDKDHIIGFIHIKDLIRSNTQDYRKILRPIMAVPESIQISDLMKRMQRSKTQIAILIDEYGGTSGLVTLEDIVEEIVGEIQDEFDEERPGIEQVDEDTYSIDGLMLIESVNDRFGFELDSEDYDTIGGWLYSRIEILPPRIGDTVEHEDYLYMVEEIDNKRISRVKLLKQQFLPIEEAGA</sequence>
<dbReference type="InterPro" id="IPR000644">
    <property type="entry name" value="CBS_dom"/>
</dbReference>
<keyword evidence="3" id="KW-1003">Cell membrane</keyword>
<keyword evidence="8 10" id="KW-0472">Membrane</keyword>
<name>A0A1G7GFT3_9BACL</name>
<evidence type="ECO:0000256" key="7">
    <source>
        <dbReference type="ARBA" id="ARBA00023122"/>
    </source>
</evidence>
<feature type="domain" description="CBS" evidence="12">
    <location>
        <begin position="225"/>
        <end position="284"/>
    </location>
</feature>
<evidence type="ECO:0000259" key="12">
    <source>
        <dbReference type="PROSITE" id="PS51371"/>
    </source>
</evidence>
<evidence type="ECO:0000313" key="15">
    <source>
        <dbReference type="Proteomes" id="UP000198972"/>
    </source>
</evidence>
<dbReference type="InterPro" id="IPR046342">
    <property type="entry name" value="CBS_dom_sf"/>
</dbReference>
<keyword evidence="15" id="KW-1185">Reference proteome</keyword>
<protein>
    <submittedName>
        <fullName evidence="14">Hemolysin, contains CBS domains</fullName>
    </submittedName>
</protein>
<evidence type="ECO:0000313" key="14">
    <source>
        <dbReference type="EMBL" id="SDE87012.1"/>
    </source>
</evidence>
<dbReference type="OrthoDB" id="9798188at2"/>
<dbReference type="FunFam" id="3.10.580.10:FF:000002">
    <property type="entry name" value="Magnesium/cobalt efflux protein CorC"/>
    <property type="match status" value="1"/>
</dbReference>
<dbReference type="PROSITE" id="PS51371">
    <property type="entry name" value="CBS"/>
    <property type="match status" value="2"/>
</dbReference>
<organism evidence="14 15">
    <name type="scientific">Fontibacillus panacisegetis</name>
    <dbReference type="NCBI Taxonomy" id="670482"/>
    <lineage>
        <taxon>Bacteria</taxon>
        <taxon>Bacillati</taxon>
        <taxon>Bacillota</taxon>
        <taxon>Bacilli</taxon>
        <taxon>Bacillales</taxon>
        <taxon>Paenibacillaceae</taxon>
        <taxon>Fontibacillus</taxon>
    </lineage>
</organism>
<keyword evidence="7 9" id="KW-0129">CBS domain</keyword>
<dbReference type="Pfam" id="PF01595">
    <property type="entry name" value="CNNM"/>
    <property type="match status" value="1"/>
</dbReference>
<feature type="transmembrane region" description="Helical" evidence="11">
    <location>
        <begin position="102"/>
        <end position="123"/>
    </location>
</feature>
<dbReference type="Proteomes" id="UP000198972">
    <property type="component" value="Unassembled WGS sequence"/>
</dbReference>
<evidence type="ECO:0000256" key="1">
    <source>
        <dbReference type="ARBA" id="ARBA00004651"/>
    </source>
</evidence>
<feature type="transmembrane region" description="Helical" evidence="11">
    <location>
        <begin position="63"/>
        <end position="82"/>
    </location>
</feature>
<dbReference type="InterPro" id="IPR051676">
    <property type="entry name" value="UPF0053_domain"/>
</dbReference>
<dbReference type="EMBL" id="FNBG01000003">
    <property type="protein sequence ID" value="SDE87012.1"/>
    <property type="molecule type" value="Genomic_DNA"/>
</dbReference>
<proteinExistence type="inferred from homology"/>
<feature type="transmembrane region" description="Helical" evidence="11">
    <location>
        <begin position="153"/>
        <end position="173"/>
    </location>
</feature>
<evidence type="ECO:0000256" key="4">
    <source>
        <dbReference type="ARBA" id="ARBA00022692"/>
    </source>
</evidence>
<evidence type="ECO:0000256" key="10">
    <source>
        <dbReference type="PROSITE-ProRule" id="PRU01193"/>
    </source>
</evidence>
<dbReference type="CDD" id="cd04590">
    <property type="entry name" value="CBS_pair_CorC_HlyC_assoc"/>
    <property type="match status" value="1"/>
</dbReference>
<dbReference type="InterPro" id="IPR005170">
    <property type="entry name" value="Transptr-assoc_dom"/>
</dbReference>
<dbReference type="InterPro" id="IPR002550">
    <property type="entry name" value="CNNM"/>
</dbReference>
<reference evidence="14 15" key="1">
    <citation type="submission" date="2016-10" db="EMBL/GenBank/DDBJ databases">
        <authorList>
            <person name="de Groot N.N."/>
        </authorList>
    </citation>
    <scope>NUCLEOTIDE SEQUENCE [LARGE SCALE GENOMIC DNA]</scope>
    <source>
        <strain evidence="14 15">DSM 28129</strain>
    </source>
</reference>
<keyword evidence="4 10" id="KW-0812">Transmembrane</keyword>
<feature type="domain" description="CBS" evidence="12">
    <location>
        <begin position="285"/>
        <end position="342"/>
    </location>
</feature>
<dbReference type="Gene3D" id="3.10.580.10">
    <property type="entry name" value="CBS-domain"/>
    <property type="match status" value="1"/>
</dbReference>
<evidence type="ECO:0000256" key="8">
    <source>
        <dbReference type="ARBA" id="ARBA00023136"/>
    </source>
</evidence>
<evidence type="ECO:0000256" key="11">
    <source>
        <dbReference type="SAM" id="Phobius"/>
    </source>
</evidence>
<comment type="similarity">
    <text evidence="2">Belongs to the UPF0053 family.</text>
</comment>
<evidence type="ECO:0000256" key="9">
    <source>
        <dbReference type="PROSITE-ProRule" id="PRU00703"/>
    </source>
</evidence>
<dbReference type="STRING" id="670482.SAMN04488542_10333"/>
<feature type="domain" description="CNNM transmembrane" evidence="13">
    <location>
        <begin position="3"/>
        <end position="206"/>
    </location>
</feature>
<dbReference type="GO" id="GO:0005886">
    <property type="term" value="C:plasma membrane"/>
    <property type="evidence" value="ECO:0007669"/>
    <property type="project" value="UniProtKB-SubCell"/>
</dbReference>
<dbReference type="SMART" id="SM01091">
    <property type="entry name" value="CorC_HlyC"/>
    <property type="match status" value="1"/>
</dbReference>
<dbReference type="PANTHER" id="PTHR43099">
    <property type="entry name" value="UPF0053 PROTEIN YRKA"/>
    <property type="match status" value="1"/>
</dbReference>
<dbReference type="InterPro" id="IPR016169">
    <property type="entry name" value="FAD-bd_PCMH_sub2"/>
</dbReference>
<evidence type="ECO:0000259" key="13">
    <source>
        <dbReference type="PROSITE" id="PS51846"/>
    </source>
</evidence>
<dbReference type="PROSITE" id="PS51846">
    <property type="entry name" value="CNNM"/>
    <property type="match status" value="1"/>
</dbReference>
<evidence type="ECO:0000256" key="3">
    <source>
        <dbReference type="ARBA" id="ARBA00022475"/>
    </source>
</evidence>
<dbReference type="Pfam" id="PF03471">
    <property type="entry name" value="CorC_HlyC"/>
    <property type="match status" value="1"/>
</dbReference>
<dbReference type="GO" id="GO:0050660">
    <property type="term" value="F:flavin adenine dinucleotide binding"/>
    <property type="evidence" value="ECO:0007669"/>
    <property type="project" value="InterPro"/>
</dbReference>
<accession>A0A1G7GFT3</accession>
<dbReference type="PANTHER" id="PTHR43099:SF2">
    <property type="entry name" value="UPF0053 PROTEIN YRKA"/>
    <property type="match status" value="1"/>
</dbReference>
<evidence type="ECO:0000256" key="5">
    <source>
        <dbReference type="ARBA" id="ARBA00022737"/>
    </source>
</evidence>
<feature type="transmembrane region" description="Helical" evidence="11">
    <location>
        <begin position="6"/>
        <end position="25"/>
    </location>
</feature>
<dbReference type="Gene3D" id="3.30.465.10">
    <property type="match status" value="1"/>
</dbReference>
<keyword evidence="6 10" id="KW-1133">Transmembrane helix</keyword>
<evidence type="ECO:0000256" key="6">
    <source>
        <dbReference type="ARBA" id="ARBA00022989"/>
    </source>
</evidence>
<dbReference type="SUPFAM" id="SSF54631">
    <property type="entry name" value="CBS-domain pair"/>
    <property type="match status" value="1"/>
</dbReference>